<dbReference type="AlphaFoldDB" id="A0A381TI69"/>
<dbReference type="EMBL" id="UINC01004639">
    <property type="protein sequence ID" value="SVA15815.1"/>
    <property type="molecule type" value="Genomic_DNA"/>
</dbReference>
<evidence type="ECO:0000313" key="1">
    <source>
        <dbReference type="EMBL" id="SVA15815.1"/>
    </source>
</evidence>
<protein>
    <submittedName>
        <fullName evidence="1">Uncharacterized protein</fullName>
    </submittedName>
</protein>
<gene>
    <name evidence="1" type="ORF">METZ01_LOCUS68669</name>
</gene>
<organism evidence="1">
    <name type="scientific">marine metagenome</name>
    <dbReference type="NCBI Taxonomy" id="408172"/>
    <lineage>
        <taxon>unclassified sequences</taxon>
        <taxon>metagenomes</taxon>
        <taxon>ecological metagenomes</taxon>
    </lineage>
</organism>
<accession>A0A381TI69</accession>
<sequence>MDAGFVALVPTHDETTTERHIAIEK</sequence>
<proteinExistence type="predicted"/>
<reference evidence="1" key="1">
    <citation type="submission" date="2018-05" db="EMBL/GenBank/DDBJ databases">
        <authorList>
            <person name="Lanie J.A."/>
            <person name="Ng W.-L."/>
            <person name="Kazmierczak K.M."/>
            <person name="Andrzejewski T.M."/>
            <person name="Davidsen T.M."/>
            <person name="Wayne K.J."/>
            <person name="Tettelin H."/>
            <person name="Glass J.I."/>
            <person name="Rusch D."/>
            <person name="Podicherti R."/>
            <person name="Tsui H.-C.T."/>
            <person name="Winkler M.E."/>
        </authorList>
    </citation>
    <scope>NUCLEOTIDE SEQUENCE</scope>
</reference>
<name>A0A381TI69_9ZZZZ</name>